<evidence type="ECO:0000313" key="2">
    <source>
        <dbReference type="EMBL" id="EGO01462.1"/>
    </source>
</evidence>
<organism evidence="3">
    <name type="scientific">Serpula lacrymans var. lacrymans (strain S7.3)</name>
    <name type="common">Dry rot fungus</name>
    <dbReference type="NCBI Taxonomy" id="936435"/>
    <lineage>
        <taxon>Eukaryota</taxon>
        <taxon>Fungi</taxon>
        <taxon>Dikarya</taxon>
        <taxon>Basidiomycota</taxon>
        <taxon>Agaricomycotina</taxon>
        <taxon>Agaricomycetes</taxon>
        <taxon>Agaricomycetidae</taxon>
        <taxon>Boletales</taxon>
        <taxon>Coniophorineae</taxon>
        <taxon>Serpulaceae</taxon>
        <taxon>Serpula</taxon>
    </lineage>
</organism>
<evidence type="ECO:0000256" key="1">
    <source>
        <dbReference type="SAM" id="MobiDB-lite"/>
    </source>
</evidence>
<protein>
    <submittedName>
        <fullName evidence="2">Uncharacterized protein</fullName>
    </submittedName>
</protein>
<dbReference type="AlphaFoldDB" id="F8PPU5"/>
<feature type="compositionally biased region" description="Polar residues" evidence="1">
    <location>
        <begin position="19"/>
        <end position="40"/>
    </location>
</feature>
<evidence type="ECO:0000313" key="3">
    <source>
        <dbReference type="Proteomes" id="UP000008063"/>
    </source>
</evidence>
<gene>
    <name evidence="2" type="ORF">SERLA73DRAFT_131726</name>
</gene>
<feature type="compositionally biased region" description="Polar residues" evidence="1">
    <location>
        <begin position="58"/>
        <end position="67"/>
    </location>
</feature>
<dbReference type="HOGENOM" id="CLU_2298487_0_0_1"/>
<feature type="non-terminal residue" evidence="2">
    <location>
        <position position="101"/>
    </location>
</feature>
<keyword evidence="3" id="KW-1185">Reference proteome</keyword>
<dbReference type="EMBL" id="GL945477">
    <property type="protein sequence ID" value="EGO01462.1"/>
    <property type="molecule type" value="Genomic_DNA"/>
</dbReference>
<reference evidence="3" key="1">
    <citation type="journal article" date="2011" name="Science">
        <title>The plant cell wall-decomposing machinery underlies the functional diversity of forest fungi.</title>
        <authorList>
            <person name="Eastwood D.C."/>
            <person name="Floudas D."/>
            <person name="Binder M."/>
            <person name="Majcherczyk A."/>
            <person name="Schneider P."/>
            <person name="Aerts A."/>
            <person name="Asiegbu F.O."/>
            <person name="Baker S.E."/>
            <person name="Barry K."/>
            <person name="Bendiksby M."/>
            <person name="Blumentritt M."/>
            <person name="Coutinho P.M."/>
            <person name="Cullen D."/>
            <person name="de Vries R.P."/>
            <person name="Gathman A."/>
            <person name="Goodell B."/>
            <person name="Henrissat B."/>
            <person name="Ihrmark K."/>
            <person name="Kauserud H."/>
            <person name="Kohler A."/>
            <person name="LaButti K."/>
            <person name="Lapidus A."/>
            <person name="Lavin J.L."/>
            <person name="Lee Y.-H."/>
            <person name="Lindquist E."/>
            <person name="Lilly W."/>
            <person name="Lucas S."/>
            <person name="Morin E."/>
            <person name="Murat C."/>
            <person name="Oguiza J.A."/>
            <person name="Park J."/>
            <person name="Pisabarro A.G."/>
            <person name="Riley R."/>
            <person name="Rosling A."/>
            <person name="Salamov A."/>
            <person name="Schmidt O."/>
            <person name="Schmutz J."/>
            <person name="Skrede I."/>
            <person name="Stenlid J."/>
            <person name="Wiebenga A."/>
            <person name="Xie X."/>
            <person name="Kuees U."/>
            <person name="Hibbett D.S."/>
            <person name="Hoffmeister D."/>
            <person name="Hoegberg N."/>
            <person name="Martin F."/>
            <person name="Grigoriev I.V."/>
            <person name="Watkinson S.C."/>
        </authorList>
    </citation>
    <scope>NUCLEOTIDE SEQUENCE [LARGE SCALE GENOMIC DNA]</scope>
    <source>
        <strain evidence="3">strain S7.3</strain>
    </source>
</reference>
<feature type="compositionally biased region" description="Low complexity" evidence="1">
    <location>
        <begin position="7"/>
        <end position="18"/>
    </location>
</feature>
<proteinExistence type="predicted"/>
<accession>F8PPU5</accession>
<sequence length="101" mass="11178">MVQTRKSAASVQASSTSSETPFSVVSPFLSNENSVQPETPDTSDDGQTKDKLPLPPRKTTQTASVTRSSRKRAASNADDFEDRDSKKTTTKRRYVSKEFYV</sequence>
<feature type="region of interest" description="Disordered" evidence="1">
    <location>
        <begin position="1"/>
        <end position="101"/>
    </location>
</feature>
<name>F8PPU5_SERL3</name>
<dbReference type="InParanoid" id="F8PPU5"/>
<dbReference type="Proteomes" id="UP000008063">
    <property type="component" value="Unassembled WGS sequence"/>
</dbReference>